<sequence length="925" mass="98423">MTTAQPVIGRERETSALRDAVRGVAGGGGGSAFLIDGEAGIGKSTLVAGVLEDAGRHDVRVLMTMGTLAESAEPYAALHMLLYPLRAGIPDLPHPQRRALEVAFGVVTGVQPSPLLAGLAALTLLCDAAAARPLLVVAEDLHWMDVPSQWALRMMARRVGEDPVVIVMTTRHTDTAEEPGLRRLHLAPLDASAADELLDGIPGAPRGPARRDLVVRAEGNPLALHELGRSASGEQARERPVVGRVEQEFAARYRELDQSVRLAVLAVALSGSTSAEGASRVAARALGRFPTPTWTEQASASSLLEWVAPRAIRFRHPLVQSAVLAAASPTERTAVLRSLVLEHEDDPARTIWWRAELTTGHDDPLADEIAALGDGRTAMSDPFVASRAYERAAELTSDVARRVERRLVAAELAGLSGRISDAALVAQRARDEAPDRLLAARAAWVAEVLPTGRTGLAVGDLGPALQAVSEMQAAGGVEHATAALLHLAAIAWDHTVEANPGDPMLVVVEALALPDDDPRAILLAARTEPVVRGDAVLERALAAAPAAQDEESAWLLGYALNLVGEIETARVLLDRALASMRTRGELRTFPQALMGTSMTTYLAGDVAEARVLAEQAESLGRDLGDAGFSAAARCALAWFDALDGVQPDVEQIAGGTPAGAQVLRSGAMRATLRGAQGVVDLLAGRAADALEGLRGLFDPDDDAYHPWFGVATSHDFVDAALEAGRRVDAEQRLADLEQLMTRWSAPLVRTAVDHARLALIPDDELEAAWATLRHAHWPMPYLQARALLRLGRRLRRARRSATARVVLHAALELFEAMPAPVWAERTRDAIRATGERLPASGRRSVDLLTPQELRVCTLAAQGMSNRAIGEHLFVSPRTVGAHLYAAFQKLGISTRQQLSGVIVTDVLVADESDETGATTGRSAGI</sequence>
<dbReference type="InterPro" id="IPR000792">
    <property type="entry name" value="Tscrpt_reg_LuxR_C"/>
</dbReference>
<name>A0ABX0T7W3_9MICO</name>
<gene>
    <name evidence="4" type="ORF">E9228_002245</name>
</gene>
<dbReference type="EMBL" id="JAAOYO010000003">
    <property type="protein sequence ID" value="NII41598.1"/>
    <property type="molecule type" value="Genomic_DNA"/>
</dbReference>
<dbReference type="CDD" id="cd06170">
    <property type="entry name" value="LuxR_C_like"/>
    <property type="match status" value="1"/>
</dbReference>
<keyword evidence="4" id="KW-0238">DNA-binding</keyword>
<comment type="caution">
    <text evidence="4">The sequence shown here is derived from an EMBL/GenBank/DDBJ whole genome shotgun (WGS) entry which is preliminary data.</text>
</comment>
<dbReference type="SMART" id="SM00421">
    <property type="entry name" value="HTH_LUXR"/>
    <property type="match status" value="1"/>
</dbReference>
<keyword evidence="2" id="KW-0067">ATP-binding</keyword>
<dbReference type="Pfam" id="PF00196">
    <property type="entry name" value="GerE"/>
    <property type="match status" value="1"/>
</dbReference>
<dbReference type="PANTHER" id="PTHR16305:SF35">
    <property type="entry name" value="TRANSCRIPTIONAL ACTIVATOR DOMAIN"/>
    <property type="match status" value="1"/>
</dbReference>
<accession>A0ABX0T7W3</accession>
<dbReference type="RefSeq" id="WP_166780617.1">
    <property type="nucleotide sequence ID" value="NZ_JAAOYO010000003.1"/>
</dbReference>
<dbReference type="InterPro" id="IPR036388">
    <property type="entry name" value="WH-like_DNA-bd_sf"/>
</dbReference>
<dbReference type="SUPFAM" id="SSF46894">
    <property type="entry name" value="C-terminal effector domain of the bipartite response regulators"/>
    <property type="match status" value="1"/>
</dbReference>
<dbReference type="InterPro" id="IPR027417">
    <property type="entry name" value="P-loop_NTPase"/>
</dbReference>
<evidence type="ECO:0000259" key="3">
    <source>
        <dbReference type="PROSITE" id="PS50043"/>
    </source>
</evidence>
<dbReference type="PROSITE" id="PS50043">
    <property type="entry name" value="HTH_LUXR_2"/>
    <property type="match status" value="1"/>
</dbReference>
<evidence type="ECO:0000313" key="5">
    <source>
        <dbReference type="Proteomes" id="UP001318300"/>
    </source>
</evidence>
<dbReference type="SUPFAM" id="SSF52540">
    <property type="entry name" value="P-loop containing nucleoside triphosphate hydrolases"/>
    <property type="match status" value="1"/>
</dbReference>
<organism evidence="4 5">
    <name type="scientific">Curtobacterium salicis</name>
    <dbReference type="NCBI Taxonomy" id="1779862"/>
    <lineage>
        <taxon>Bacteria</taxon>
        <taxon>Bacillati</taxon>
        <taxon>Actinomycetota</taxon>
        <taxon>Actinomycetes</taxon>
        <taxon>Micrococcales</taxon>
        <taxon>Microbacteriaceae</taxon>
        <taxon>Curtobacterium</taxon>
    </lineage>
</organism>
<dbReference type="Proteomes" id="UP001318300">
    <property type="component" value="Unassembled WGS sequence"/>
</dbReference>
<dbReference type="GO" id="GO:0003677">
    <property type="term" value="F:DNA binding"/>
    <property type="evidence" value="ECO:0007669"/>
    <property type="project" value="UniProtKB-KW"/>
</dbReference>
<dbReference type="PRINTS" id="PR00038">
    <property type="entry name" value="HTHLUXR"/>
</dbReference>
<feature type="domain" description="HTH luxR-type" evidence="3">
    <location>
        <begin position="841"/>
        <end position="906"/>
    </location>
</feature>
<dbReference type="PROSITE" id="PS00622">
    <property type="entry name" value="HTH_LUXR_1"/>
    <property type="match status" value="1"/>
</dbReference>
<dbReference type="InterPro" id="IPR016032">
    <property type="entry name" value="Sig_transdc_resp-reg_C-effctor"/>
</dbReference>
<dbReference type="Pfam" id="PF13191">
    <property type="entry name" value="AAA_16"/>
    <property type="match status" value="1"/>
</dbReference>
<proteinExistence type="predicted"/>
<reference evidence="4 5" key="1">
    <citation type="submission" date="2020-03" db="EMBL/GenBank/DDBJ databases">
        <title>Above-ground endophytic microbial communities from plants in different locations in the United States.</title>
        <authorList>
            <person name="Frank C."/>
        </authorList>
    </citation>
    <scope>NUCLEOTIDE SEQUENCE [LARGE SCALE GENOMIC DNA]</scope>
    <source>
        <strain evidence="4 5">WW7</strain>
    </source>
</reference>
<evidence type="ECO:0000256" key="2">
    <source>
        <dbReference type="ARBA" id="ARBA00022840"/>
    </source>
</evidence>
<keyword evidence="1" id="KW-0547">Nucleotide-binding</keyword>
<evidence type="ECO:0000313" key="4">
    <source>
        <dbReference type="EMBL" id="NII41598.1"/>
    </source>
</evidence>
<dbReference type="Gene3D" id="1.10.10.10">
    <property type="entry name" value="Winged helix-like DNA-binding domain superfamily/Winged helix DNA-binding domain"/>
    <property type="match status" value="1"/>
</dbReference>
<dbReference type="InterPro" id="IPR041664">
    <property type="entry name" value="AAA_16"/>
</dbReference>
<evidence type="ECO:0000256" key="1">
    <source>
        <dbReference type="ARBA" id="ARBA00022741"/>
    </source>
</evidence>
<keyword evidence="5" id="KW-1185">Reference proteome</keyword>
<dbReference type="PANTHER" id="PTHR16305">
    <property type="entry name" value="TESTICULAR SOLUBLE ADENYLYL CYCLASE"/>
    <property type="match status" value="1"/>
</dbReference>
<protein>
    <submittedName>
        <fullName evidence="4">DNA-binding CsgD family transcriptional regulator/tetratricopeptide (TPR) repeat protein</fullName>
    </submittedName>
</protein>